<dbReference type="STRING" id="373903.Hore_03600"/>
<sequence>MDVKESTKKQIEQYLFDIAKTAIMMERTDKPEIRAFQRESIEFRVDKIMERLKLLT</sequence>
<dbReference type="Proteomes" id="UP000000719">
    <property type="component" value="Chromosome"/>
</dbReference>
<accession>B8D1P4</accession>
<reference evidence="1 2" key="1">
    <citation type="journal article" date="2009" name="PLoS ONE">
        <title>Genome analysis of the anaerobic thermohalophilic bacterium Halothermothrix orenii.</title>
        <authorList>
            <person name="Mavromatis K."/>
            <person name="Ivanova N."/>
            <person name="Anderson I."/>
            <person name="Lykidis A."/>
            <person name="Hooper S.D."/>
            <person name="Sun H."/>
            <person name="Kunin V."/>
            <person name="Lapidus A."/>
            <person name="Hugenholtz P."/>
            <person name="Patel B."/>
            <person name="Kyrpides N.C."/>
        </authorList>
    </citation>
    <scope>NUCLEOTIDE SEQUENCE [LARGE SCALE GENOMIC DNA]</scope>
    <source>
        <strain evidence="2">H 168 / OCM 544 / DSM 9562</strain>
    </source>
</reference>
<dbReference type="HOGENOM" id="CLU_3007991_0_0_9"/>
<dbReference type="EMBL" id="CP001098">
    <property type="protein sequence ID" value="ACL69121.1"/>
    <property type="molecule type" value="Genomic_DNA"/>
</dbReference>
<gene>
    <name evidence="1" type="ordered locus">Hore_03600</name>
</gene>
<dbReference type="AlphaFoldDB" id="B8D1P4"/>
<keyword evidence="2" id="KW-1185">Reference proteome</keyword>
<name>B8D1P4_HALOH</name>
<organism evidence="1 2">
    <name type="scientific">Halothermothrix orenii (strain H 168 / OCM 544 / DSM 9562)</name>
    <dbReference type="NCBI Taxonomy" id="373903"/>
    <lineage>
        <taxon>Bacteria</taxon>
        <taxon>Bacillati</taxon>
        <taxon>Bacillota</taxon>
        <taxon>Clostridia</taxon>
        <taxon>Halanaerobiales</taxon>
        <taxon>Halothermotrichaceae</taxon>
        <taxon>Halothermothrix</taxon>
    </lineage>
</organism>
<dbReference type="KEGG" id="hor:Hore_03600"/>
<dbReference type="RefSeq" id="WP_012635309.1">
    <property type="nucleotide sequence ID" value="NC_011899.1"/>
</dbReference>
<evidence type="ECO:0000313" key="1">
    <source>
        <dbReference type="EMBL" id="ACL69121.1"/>
    </source>
</evidence>
<protein>
    <submittedName>
        <fullName evidence="1">Uncharacterized protein</fullName>
    </submittedName>
</protein>
<evidence type="ECO:0000313" key="2">
    <source>
        <dbReference type="Proteomes" id="UP000000719"/>
    </source>
</evidence>
<proteinExistence type="predicted"/>